<keyword evidence="2" id="KW-1185">Reference proteome</keyword>
<dbReference type="EMBL" id="JAQOWY010000318">
    <property type="protein sequence ID" value="KAK1844274.1"/>
    <property type="molecule type" value="Genomic_DNA"/>
</dbReference>
<name>A0AAD9EAT0_9PEZI</name>
<reference evidence="1" key="1">
    <citation type="submission" date="2023-01" db="EMBL/GenBank/DDBJ databases">
        <title>Colletotrichum chrysophilum M932 genome sequence.</title>
        <authorList>
            <person name="Baroncelli R."/>
        </authorList>
    </citation>
    <scope>NUCLEOTIDE SEQUENCE</scope>
    <source>
        <strain evidence="1">M932</strain>
    </source>
</reference>
<gene>
    <name evidence="1" type="ORF">CCHR01_13080</name>
</gene>
<sequence>MCWHSTGIHAVSPIIRTHIHIHCEKANRETPLDPSFESHERVIATSSFGVTGRAKTWRNATGVWDEMSFLQRGPFYVLNYGMGVNRLRRGTHTHTHTHPTQPTHSHAFALSRQPISVTGANKRTLTRGEWFVSK</sequence>
<evidence type="ECO:0000313" key="2">
    <source>
        <dbReference type="Proteomes" id="UP001243330"/>
    </source>
</evidence>
<evidence type="ECO:0000313" key="1">
    <source>
        <dbReference type="EMBL" id="KAK1844274.1"/>
    </source>
</evidence>
<protein>
    <submittedName>
        <fullName evidence="1">Uncharacterized protein</fullName>
    </submittedName>
</protein>
<dbReference type="AlphaFoldDB" id="A0AAD9EAT0"/>
<dbReference type="Proteomes" id="UP001243330">
    <property type="component" value="Unassembled WGS sequence"/>
</dbReference>
<accession>A0AAD9EAT0</accession>
<comment type="caution">
    <text evidence="1">The sequence shown here is derived from an EMBL/GenBank/DDBJ whole genome shotgun (WGS) entry which is preliminary data.</text>
</comment>
<proteinExistence type="predicted"/>
<organism evidence="1 2">
    <name type="scientific">Colletotrichum chrysophilum</name>
    <dbReference type="NCBI Taxonomy" id="1836956"/>
    <lineage>
        <taxon>Eukaryota</taxon>
        <taxon>Fungi</taxon>
        <taxon>Dikarya</taxon>
        <taxon>Ascomycota</taxon>
        <taxon>Pezizomycotina</taxon>
        <taxon>Sordariomycetes</taxon>
        <taxon>Hypocreomycetidae</taxon>
        <taxon>Glomerellales</taxon>
        <taxon>Glomerellaceae</taxon>
        <taxon>Colletotrichum</taxon>
        <taxon>Colletotrichum gloeosporioides species complex</taxon>
    </lineage>
</organism>